<protein>
    <recommendedName>
        <fullName evidence="2">DUF4220 domain-containing protein</fullName>
    </recommendedName>
</protein>
<dbReference type="Pfam" id="PF04578">
    <property type="entry name" value="DUF594"/>
    <property type="match status" value="1"/>
</dbReference>
<gene>
    <name evidence="3" type="ORF">JCGZ_20890</name>
</gene>
<dbReference type="AlphaFoldDB" id="A0A067LH29"/>
<reference evidence="3 4" key="1">
    <citation type="journal article" date="2014" name="PLoS ONE">
        <title>Global Analysis of Gene Expression Profiles in Physic Nut (Jatropha curcas L.) Seedlings Exposed to Salt Stress.</title>
        <authorList>
            <person name="Zhang L."/>
            <person name="Zhang C."/>
            <person name="Wu P."/>
            <person name="Chen Y."/>
            <person name="Li M."/>
            <person name="Jiang H."/>
            <person name="Wu G."/>
        </authorList>
    </citation>
    <scope>NUCLEOTIDE SEQUENCE [LARGE SCALE GENOMIC DNA]</scope>
    <source>
        <strain evidence="4">cv. GZQX0401</strain>
        <tissue evidence="3">Young leaves</tissue>
    </source>
</reference>
<dbReference type="InterPro" id="IPR025315">
    <property type="entry name" value="DUF4220"/>
</dbReference>
<feature type="transmembrane region" description="Helical" evidence="1">
    <location>
        <begin position="104"/>
        <end position="126"/>
    </location>
</feature>
<feature type="transmembrane region" description="Helical" evidence="1">
    <location>
        <begin position="138"/>
        <end position="157"/>
    </location>
</feature>
<keyword evidence="1" id="KW-1133">Transmembrane helix</keyword>
<evidence type="ECO:0000259" key="2">
    <source>
        <dbReference type="Pfam" id="PF13968"/>
    </source>
</evidence>
<keyword evidence="4" id="KW-1185">Reference proteome</keyword>
<feature type="transmembrane region" description="Helical" evidence="1">
    <location>
        <begin position="323"/>
        <end position="342"/>
    </location>
</feature>
<feature type="transmembrane region" description="Helical" evidence="1">
    <location>
        <begin position="65"/>
        <end position="84"/>
    </location>
</feature>
<feature type="domain" description="DUF4220" evidence="2">
    <location>
        <begin position="70"/>
        <end position="430"/>
    </location>
</feature>
<sequence>MLATASVVGSLIFINNRRLVEIFPERIRNFWNEWELRGAVIVSLSVQMVLIVLGSRRKYIARDWLAFILWIAYLSADWIVNLSLGVLSNMDSSNENGSLDTKYVIMAFWAPFLLLHLGGPDTITAYSLEDNELWMRQLLGLIVKFGGAFYILIRSWMGNPINFLAVPMFVLAIIKCGERIWALRFASSDQFRKCMLPQPDPGYSYAKFMDDYISKRAEGYNVSLEPVIEEASIVLGQSCKAAANSIVPDAVVLHDAAYFFSIFKRLFADLILSFQDIESSRSFFQHEHMTWEKTFKVIEFELGFMYDLLYTKASVIHTYLGSFLRAISLSLTVFTLLAFFLIDKPSYSRIDKSITCVLLVAAIALQVYEMLILFSSDLTLLWLSKHKNLLVDPIYKTTCCLQSWLQSCHMMPAVNKRWSNSMAKFNLISFCLEEKPIKFSGIFKFLCIYEILEKYRYNVLDTVSSDLKKLIFEQLLEKSVNILDMSISQNLCTQRGDQALRETGCFDKIGWSVKTEFDHSILLWHIATDLCFYSDLNQNSNIIENPLCKESESIANYMLYLLVVCPFMLPNGIGQIRFQDTCAEATQFFHEKKYMSDKIQACTALLQVNTDILPSQVKGDRSKSVLFDACRLAKSLKSLETEEQWTSEKKWKMINDVWIEMLCYAANLCGWNNHAKKLTGGGELLTHVWLLMAHLGITEQFQISKGNARVKLVVS</sequence>
<evidence type="ECO:0000256" key="1">
    <source>
        <dbReference type="SAM" id="Phobius"/>
    </source>
</evidence>
<dbReference type="STRING" id="180498.A0A067LH29"/>
<name>A0A067LH29_JATCU</name>
<keyword evidence="1" id="KW-0472">Membrane</keyword>
<evidence type="ECO:0000313" key="3">
    <source>
        <dbReference type="EMBL" id="KDP43880.1"/>
    </source>
</evidence>
<dbReference type="EMBL" id="KK914257">
    <property type="protein sequence ID" value="KDP43880.1"/>
    <property type="molecule type" value="Genomic_DNA"/>
</dbReference>
<dbReference type="PANTHER" id="PTHR31325">
    <property type="entry name" value="OS01G0798800 PROTEIN-RELATED"/>
    <property type="match status" value="1"/>
</dbReference>
<dbReference type="InterPro" id="IPR007658">
    <property type="entry name" value="DUF594"/>
</dbReference>
<dbReference type="Pfam" id="PF13968">
    <property type="entry name" value="DUF4220"/>
    <property type="match status" value="1"/>
</dbReference>
<accession>A0A067LH29</accession>
<organism evidence="3 4">
    <name type="scientific">Jatropha curcas</name>
    <name type="common">Barbados nut</name>
    <dbReference type="NCBI Taxonomy" id="180498"/>
    <lineage>
        <taxon>Eukaryota</taxon>
        <taxon>Viridiplantae</taxon>
        <taxon>Streptophyta</taxon>
        <taxon>Embryophyta</taxon>
        <taxon>Tracheophyta</taxon>
        <taxon>Spermatophyta</taxon>
        <taxon>Magnoliopsida</taxon>
        <taxon>eudicotyledons</taxon>
        <taxon>Gunneridae</taxon>
        <taxon>Pentapetalae</taxon>
        <taxon>rosids</taxon>
        <taxon>fabids</taxon>
        <taxon>Malpighiales</taxon>
        <taxon>Euphorbiaceae</taxon>
        <taxon>Crotonoideae</taxon>
        <taxon>Jatropheae</taxon>
        <taxon>Jatropha</taxon>
    </lineage>
</organism>
<feature type="transmembrane region" description="Helical" evidence="1">
    <location>
        <begin position="163"/>
        <end position="183"/>
    </location>
</feature>
<proteinExistence type="predicted"/>
<evidence type="ECO:0000313" key="4">
    <source>
        <dbReference type="Proteomes" id="UP000027138"/>
    </source>
</evidence>
<dbReference type="Proteomes" id="UP000027138">
    <property type="component" value="Unassembled WGS sequence"/>
</dbReference>
<feature type="transmembrane region" description="Helical" evidence="1">
    <location>
        <begin position="36"/>
        <end position="53"/>
    </location>
</feature>
<dbReference type="KEGG" id="jcu:105628407"/>
<keyword evidence="1" id="KW-0812">Transmembrane</keyword>
<dbReference type="OrthoDB" id="1689146at2759"/>